<evidence type="ECO:0000313" key="3">
    <source>
        <dbReference type="Proteomes" id="UP000814243"/>
    </source>
</evidence>
<reference evidence="2" key="1">
    <citation type="journal article" date="2021" name="G3 (Bethesda)">
        <title>Genome and transcriptome analysis of the beet armyworm Spodoptera exigua reveals targets for pest control. .</title>
        <authorList>
            <person name="Simon S."/>
            <person name="Breeschoten T."/>
            <person name="Jansen H.J."/>
            <person name="Dirks R.P."/>
            <person name="Schranz M.E."/>
            <person name="Ros V.I.D."/>
        </authorList>
    </citation>
    <scope>NUCLEOTIDE SEQUENCE</scope>
    <source>
        <strain evidence="2">TB_SE_WUR_2020</strain>
    </source>
</reference>
<accession>A0A922MF95</accession>
<protein>
    <submittedName>
        <fullName evidence="2">Uncharacterized protein</fullName>
    </submittedName>
</protein>
<name>A0A922MF95_SPOEX</name>
<proteinExistence type="predicted"/>
<dbReference type="AlphaFoldDB" id="A0A922MF95"/>
<feature type="compositionally biased region" description="Low complexity" evidence="1">
    <location>
        <begin position="169"/>
        <end position="179"/>
    </location>
</feature>
<sequence>MEEGGARARGAVLARALCVDARLSALLRALAAAAAAAAAAGDSRAETLAAALREKIDITEKNVADVVVKQLAELDASKNMMDQYTQSVDPLNKQRVPADEEDDIEALEEELSACSESERRALYVSLDAALGALGAAPARCPRLAATRARLERLAFALAAPPAPPPSAPPATLAPLQSTA</sequence>
<dbReference type="EMBL" id="JACEFF010000561">
    <property type="protein sequence ID" value="KAH9635319.1"/>
    <property type="molecule type" value="Genomic_DNA"/>
</dbReference>
<evidence type="ECO:0000313" key="2">
    <source>
        <dbReference type="EMBL" id="KAH9635319.1"/>
    </source>
</evidence>
<evidence type="ECO:0000256" key="1">
    <source>
        <dbReference type="SAM" id="MobiDB-lite"/>
    </source>
</evidence>
<comment type="caution">
    <text evidence="2">The sequence shown here is derived from an EMBL/GenBank/DDBJ whole genome shotgun (WGS) entry which is preliminary data.</text>
</comment>
<organism evidence="2 3">
    <name type="scientific">Spodoptera exigua</name>
    <name type="common">Beet armyworm</name>
    <name type="synonym">Noctua fulgens</name>
    <dbReference type="NCBI Taxonomy" id="7107"/>
    <lineage>
        <taxon>Eukaryota</taxon>
        <taxon>Metazoa</taxon>
        <taxon>Ecdysozoa</taxon>
        <taxon>Arthropoda</taxon>
        <taxon>Hexapoda</taxon>
        <taxon>Insecta</taxon>
        <taxon>Pterygota</taxon>
        <taxon>Neoptera</taxon>
        <taxon>Endopterygota</taxon>
        <taxon>Lepidoptera</taxon>
        <taxon>Glossata</taxon>
        <taxon>Ditrysia</taxon>
        <taxon>Noctuoidea</taxon>
        <taxon>Noctuidae</taxon>
        <taxon>Amphipyrinae</taxon>
        <taxon>Spodoptera</taxon>
    </lineage>
</organism>
<feature type="region of interest" description="Disordered" evidence="1">
    <location>
        <begin position="158"/>
        <end position="179"/>
    </location>
</feature>
<dbReference type="Proteomes" id="UP000814243">
    <property type="component" value="Unassembled WGS sequence"/>
</dbReference>
<gene>
    <name evidence="2" type="ORF">HF086_017885</name>
</gene>